<comment type="caution">
    <text evidence="6">The sequence shown here is derived from an EMBL/GenBank/DDBJ whole genome shotgun (WGS) entry which is preliminary data.</text>
</comment>
<dbReference type="EMBL" id="JABXBU010002227">
    <property type="protein sequence ID" value="KAF8774875.1"/>
    <property type="molecule type" value="Genomic_DNA"/>
</dbReference>
<dbReference type="SUPFAM" id="SSF50978">
    <property type="entry name" value="WD40 repeat-like"/>
    <property type="match status" value="1"/>
</dbReference>
<keyword evidence="7" id="KW-1185">Reference proteome</keyword>
<feature type="repeat" description="WD" evidence="4">
    <location>
        <begin position="285"/>
        <end position="318"/>
    </location>
</feature>
<dbReference type="InterPro" id="IPR001680">
    <property type="entry name" value="WD40_rpt"/>
</dbReference>
<dbReference type="Pfam" id="PF00400">
    <property type="entry name" value="WD40"/>
    <property type="match status" value="2"/>
</dbReference>
<dbReference type="Gene3D" id="2.130.10.10">
    <property type="entry name" value="YVTN repeat-like/Quinoprotein amine dehydrogenase"/>
    <property type="match status" value="1"/>
</dbReference>
<evidence type="ECO:0000313" key="6">
    <source>
        <dbReference type="EMBL" id="KAF8774875.1"/>
    </source>
</evidence>
<evidence type="ECO:0000313" key="7">
    <source>
        <dbReference type="Proteomes" id="UP000807504"/>
    </source>
</evidence>
<dbReference type="GO" id="GO:0006364">
    <property type="term" value="P:rRNA processing"/>
    <property type="evidence" value="ECO:0007669"/>
    <property type="project" value="InterPro"/>
</dbReference>
<evidence type="ECO:0000256" key="5">
    <source>
        <dbReference type="SAM" id="MobiDB-lite"/>
    </source>
</evidence>
<dbReference type="Proteomes" id="UP000807504">
    <property type="component" value="Unassembled WGS sequence"/>
</dbReference>
<dbReference type="PANTHER" id="PTHR14091">
    <property type="entry name" value="PERIODIC TRYPTOPHAN PROTEIN 1"/>
    <property type="match status" value="1"/>
</dbReference>
<evidence type="ECO:0000256" key="3">
    <source>
        <dbReference type="ARBA" id="ARBA00022737"/>
    </source>
</evidence>
<keyword evidence="3" id="KW-0677">Repeat</keyword>
<gene>
    <name evidence="6" type="ORF">HNY73_017381</name>
</gene>
<dbReference type="AlphaFoldDB" id="A0A8T0EQS2"/>
<sequence length="351" mass="40520">MNFIPCLTWVAKGIPKACPDKLQLSAEELKKLVEETKEMVGQTEEDPEDEEEPLSDTEKDEVASENENELSSKENENDEEKDFESRYNLDAYDEEEDDRPFMNINDVAVYVDNKEDNYLEEPEEEEDEDEKEEQEDFLIKANDNLLVVGHVEEDSSVLEVYVYNKDDDALYVHHDIVLPAYPLALEWLDFHPSDETPGNYVAVGDMSPVIKIYDLDVVDILEPDYCLGEEPKKKKKQPKIKMNCHEDAVISLSWNKHTRNILASGSADSSIIVWDLQEGVALNKLNIHTGKVQSLQWHPFESPFLLSGCTDGIINVYDCRNPDSECKRWSVECEIERVLWNLFDLFKKKIF</sequence>
<evidence type="ECO:0000256" key="1">
    <source>
        <dbReference type="ARBA" id="ARBA00022553"/>
    </source>
</evidence>
<dbReference type="InterPro" id="IPR044285">
    <property type="entry name" value="PWP1"/>
</dbReference>
<dbReference type="SMART" id="SM00320">
    <property type="entry name" value="WD40"/>
    <property type="match status" value="2"/>
</dbReference>
<dbReference type="PROSITE" id="PS50294">
    <property type="entry name" value="WD_REPEATS_REGION"/>
    <property type="match status" value="1"/>
</dbReference>
<dbReference type="GO" id="GO:0005634">
    <property type="term" value="C:nucleus"/>
    <property type="evidence" value="ECO:0007669"/>
    <property type="project" value="TreeGrafter"/>
</dbReference>
<feature type="compositionally biased region" description="Acidic residues" evidence="5">
    <location>
        <begin position="43"/>
        <end position="55"/>
    </location>
</feature>
<dbReference type="InterPro" id="IPR019775">
    <property type="entry name" value="WD40_repeat_CS"/>
</dbReference>
<organism evidence="6 7">
    <name type="scientific">Argiope bruennichi</name>
    <name type="common">Wasp spider</name>
    <name type="synonym">Aranea bruennichi</name>
    <dbReference type="NCBI Taxonomy" id="94029"/>
    <lineage>
        <taxon>Eukaryota</taxon>
        <taxon>Metazoa</taxon>
        <taxon>Ecdysozoa</taxon>
        <taxon>Arthropoda</taxon>
        <taxon>Chelicerata</taxon>
        <taxon>Arachnida</taxon>
        <taxon>Araneae</taxon>
        <taxon>Araneomorphae</taxon>
        <taxon>Entelegynae</taxon>
        <taxon>Araneoidea</taxon>
        <taxon>Araneidae</taxon>
        <taxon>Argiope</taxon>
    </lineage>
</organism>
<feature type="repeat" description="WD" evidence="4">
    <location>
        <begin position="242"/>
        <end position="284"/>
    </location>
</feature>
<reference evidence="6" key="2">
    <citation type="submission" date="2020-06" db="EMBL/GenBank/DDBJ databases">
        <authorList>
            <person name="Sheffer M."/>
        </authorList>
    </citation>
    <scope>NUCLEOTIDE SEQUENCE</scope>
</reference>
<dbReference type="PANTHER" id="PTHR14091:SF0">
    <property type="entry name" value="PERIODIC TRYPTOPHAN PROTEIN 1 HOMOLOG"/>
    <property type="match status" value="1"/>
</dbReference>
<evidence type="ECO:0000256" key="2">
    <source>
        <dbReference type="ARBA" id="ARBA00022574"/>
    </source>
</evidence>
<keyword evidence="2 4" id="KW-0853">WD repeat</keyword>
<name>A0A8T0EQS2_ARGBR</name>
<feature type="region of interest" description="Disordered" evidence="5">
    <location>
        <begin position="35"/>
        <end position="85"/>
    </location>
</feature>
<protein>
    <submittedName>
        <fullName evidence="6">Periodic tryptophan protein 1 like protein</fullName>
    </submittedName>
</protein>
<dbReference type="InterPro" id="IPR015943">
    <property type="entry name" value="WD40/YVTN_repeat-like_dom_sf"/>
</dbReference>
<dbReference type="PROSITE" id="PS00678">
    <property type="entry name" value="WD_REPEATS_1"/>
    <property type="match status" value="1"/>
</dbReference>
<proteinExistence type="predicted"/>
<reference evidence="6" key="1">
    <citation type="journal article" date="2020" name="bioRxiv">
        <title>Chromosome-level reference genome of the European wasp spider Argiope bruennichi: a resource for studies on range expansion and evolutionary adaptation.</title>
        <authorList>
            <person name="Sheffer M.M."/>
            <person name="Hoppe A."/>
            <person name="Krehenwinkel H."/>
            <person name="Uhl G."/>
            <person name="Kuss A.W."/>
            <person name="Jensen L."/>
            <person name="Jensen C."/>
            <person name="Gillespie R.G."/>
            <person name="Hoff K.J."/>
            <person name="Prost S."/>
        </authorList>
    </citation>
    <scope>NUCLEOTIDE SEQUENCE</scope>
</reference>
<accession>A0A8T0EQS2</accession>
<keyword evidence="1" id="KW-0597">Phosphoprotein</keyword>
<evidence type="ECO:0000256" key="4">
    <source>
        <dbReference type="PROSITE-ProRule" id="PRU00221"/>
    </source>
</evidence>
<dbReference type="InterPro" id="IPR036322">
    <property type="entry name" value="WD40_repeat_dom_sf"/>
</dbReference>
<dbReference type="PROSITE" id="PS50082">
    <property type="entry name" value="WD_REPEATS_2"/>
    <property type="match status" value="2"/>
</dbReference>